<sequence length="224" mass="25755">MKGVIYCRVSTNKETQETSLARQKEELKLLAQNNNIEVISVIEEQASGYSLEREGIYNLMDLLATDPFDVLLVQDETRIGRGNAKIAFFHLLKKHNVLIYSIIDNGKLTLSESDSMVLQIVSIVEEYQRKLHNLKIKRGMKKAVEEGYNPLKNLKNNHLSPGRERKEVPVEEIVRLRHNKLTFHEIAATLRGLGFDISKATVNRRYKEYMLQKEDSTLANKSEL</sequence>
<dbReference type="SUPFAM" id="SSF53041">
    <property type="entry name" value="Resolvase-like"/>
    <property type="match status" value="1"/>
</dbReference>
<dbReference type="GO" id="GO:0000150">
    <property type="term" value="F:DNA strand exchange activity"/>
    <property type="evidence" value="ECO:0007669"/>
    <property type="project" value="InterPro"/>
</dbReference>
<dbReference type="Proteomes" id="UP000215224">
    <property type="component" value="Chromosome"/>
</dbReference>
<reference evidence="3 4" key="1">
    <citation type="submission" date="2016-12" db="EMBL/GenBank/DDBJ databases">
        <title>The whole genome sequencing and assembly of Bacillus cohnii DSM 6307T strain.</title>
        <authorList>
            <person name="Lee Y.-J."/>
            <person name="Yi H."/>
            <person name="Bahn Y.-S."/>
            <person name="Kim J.F."/>
            <person name="Lee D.-W."/>
        </authorList>
    </citation>
    <scope>NUCLEOTIDE SEQUENCE [LARGE SCALE GENOMIC DNA]</scope>
    <source>
        <strain evidence="3 4">DSM 6307</strain>
    </source>
</reference>
<dbReference type="AlphaFoldDB" id="A0A223KR48"/>
<dbReference type="InterPro" id="IPR036162">
    <property type="entry name" value="Resolvase-like_N_sf"/>
</dbReference>
<dbReference type="CDD" id="cd00338">
    <property type="entry name" value="Ser_Recombinase"/>
    <property type="match status" value="1"/>
</dbReference>
<proteinExistence type="inferred from homology"/>
<dbReference type="InterPro" id="IPR006119">
    <property type="entry name" value="Resolv_N"/>
</dbReference>
<dbReference type="GO" id="GO:0003677">
    <property type="term" value="F:DNA binding"/>
    <property type="evidence" value="ECO:0007669"/>
    <property type="project" value="InterPro"/>
</dbReference>
<dbReference type="Gene3D" id="3.40.50.1390">
    <property type="entry name" value="Resolvase, N-terminal catalytic domain"/>
    <property type="match status" value="1"/>
</dbReference>
<dbReference type="PROSITE" id="PS51736">
    <property type="entry name" value="RECOMBINASES_3"/>
    <property type="match status" value="1"/>
</dbReference>
<dbReference type="EMBL" id="CP018866">
    <property type="protein sequence ID" value="AST91971.1"/>
    <property type="molecule type" value="Genomic_DNA"/>
</dbReference>
<name>A0A223KR48_9BACI</name>
<feature type="domain" description="Resolvase/invertase-type recombinase catalytic" evidence="2">
    <location>
        <begin position="2"/>
        <end position="147"/>
    </location>
</feature>
<comment type="similarity">
    <text evidence="1">Belongs to the site-specific recombinase resolvase family.</text>
</comment>
<dbReference type="Pfam" id="PF00239">
    <property type="entry name" value="Resolvase"/>
    <property type="match status" value="1"/>
</dbReference>
<dbReference type="SMART" id="SM00857">
    <property type="entry name" value="Resolvase"/>
    <property type="match status" value="1"/>
</dbReference>
<organism evidence="3 4">
    <name type="scientific">Sutcliffiella cohnii</name>
    <dbReference type="NCBI Taxonomy" id="33932"/>
    <lineage>
        <taxon>Bacteria</taxon>
        <taxon>Bacillati</taxon>
        <taxon>Bacillota</taxon>
        <taxon>Bacilli</taxon>
        <taxon>Bacillales</taxon>
        <taxon>Bacillaceae</taxon>
        <taxon>Sutcliffiella</taxon>
    </lineage>
</organism>
<dbReference type="PANTHER" id="PTHR30461">
    <property type="entry name" value="DNA-INVERTASE FROM LAMBDOID PROPHAGE"/>
    <property type="match status" value="1"/>
</dbReference>
<dbReference type="KEGG" id="bcoh:BC6307_12150"/>
<evidence type="ECO:0000259" key="2">
    <source>
        <dbReference type="PROSITE" id="PS51736"/>
    </source>
</evidence>
<keyword evidence="4" id="KW-1185">Reference proteome</keyword>
<dbReference type="RefSeq" id="WP_066416555.1">
    <property type="nucleotide sequence ID" value="NZ_CP018866.1"/>
</dbReference>
<gene>
    <name evidence="3" type="ORF">BC6307_12150</name>
</gene>
<accession>A0A223KR48</accession>
<evidence type="ECO:0000256" key="1">
    <source>
        <dbReference type="ARBA" id="ARBA00009913"/>
    </source>
</evidence>
<protein>
    <submittedName>
        <fullName evidence="3">Resolvase</fullName>
    </submittedName>
</protein>
<dbReference type="STRING" id="1314751.GCA_001591425_02481"/>
<evidence type="ECO:0000313" key="4">
    <source>
        <dbReference type="Proteomes" id="UP000215224"/>
    </source>
</evidence>
<dbReference type="InterPro" id="IPR050639">
    <property type="entry name" value="SSR_resolvase"/>
</dbReference>
<evidence type="ECO:0000313" key="3">
    <source>
        <dbReference type="EMBL" id="AST91971.1"/>
    </source>
</evidence>
<dbReference type="PANTHER" id="PTHR30461:SF26">
    <property type="entry name" value="RESOLVASE HOMOLOG YNEB"/>
    <property type="match status" value="1"/>
</dbReference>